<evidence type="ECO:0000256" key="4">
    <source>
        <dbReference type="ARBA" id="ARBA00022692"/>
    </source>
</evidence>
<evidence type="ECO:0000256" key="1">
    <source>
        <dbReference type="ARBA" id="ARBA00004651"/>
    </source>
</evidence>
<comment type="similarity">
    <text evidence="2">Belongs to the acyltransferase 3 family.</text>
</comment>
<dbReference type="AlphaFoldDB" id="A0A0S7BFY7"/>
<evidence type="ECO:0000313" key="9">
    <source>
        <dbReference type="EMBL" id="GAP12699.1"/>
    </source>
</evidence>
<evidence type="ECO:0000256" key="5">
    <source>
        <dbReference type="ARBA" id="ARBA00022989"/>
    </source>
</evidence>
<keyword evidence="3" id="KW-1003">Cell membrane</keyword>
<keyword evidence="6 7" id="KW-0472">Membrane</keyword>
<dbReference type="STRING" id="360412.LARV_00435"/>
<accession>A0A0S7BFY7</accession>
<dbReference type="PANTHER" id="PTHR40074:SF2">
    <property type="entry name" value="O-ACETYLTRANSFERASE WECH"/>
    <property type="match status" value="1"/>
</dbReference>
<sequence>MEFANDSAGTKTAFGHLFLKLDPARTWDRNRVAVYDDMRALACLCVVLYHAAGGFHDILNIPAHALDWWAGNVFTGLAVNFLSPIFFILSGAVLLNPARPDESIPKFLRKRARAVLPPFLVASLVYYLYAHAANGSIQVLDFLARTLGEPQYYHLWFFYTLIGLYFLTPILRPIFTPQNRARVEYMLILWVVATAIVPLIQRFSPIRIAIFPSAFVDFTGYFLFGGYFFNLRRWNLKKPWALCIAVLMTLVTLFGTGSLSLAQGKYDGFFSNQVGLNVILATLCLTSLFSDDPLAGLRDRSPLFAGLVQVISRQSLWIYVFHPLVNELLPFGLPFLRGDALNPLLRIPLTALCSVTLITLASEGLHRVKAALSIRLRDLTSRPTAVPPKF</sequence>
<name>A0A0S7BFY7_9CHLR</name>
<dbReference type="OrthoDB" id="9810469at2"/>
<protein>
    <submittedName>
        <fullName evidence="9">Uncharacterized protein conserved in bacteria</fullName>
    </submittedName>
</protein>
<dbReference type="Pfam" id="PF01757">
    <property type="entry name" value="Acyl_transf_3"/>
    <property type="match status" value="1"/>
</dbReference>
<reference evidence="9" key="1">
    <citation type="submission" date="2015-07" db="EMBL/GenBank/DDBJ databases">
        <title>Draft Genome Sequences of Anaerolinea thermolimosa IMO-1, Bellilinea caldifistulae GOMI-1, Leptolinea tardivitalis YMTK-2, Levilinea saccharolytica KIBI-1,Longilinea arvoryzae KOME-1, Previously Described as Members of the Anaerolineaceae (Chloroflexi).</title>
        <authorList>
            <person name="Sekiguchi Y."/>
            <person name="Ohashi A."/>
            <person name="Matsuura N."/>
            <person name="Tourlousse M.D."/>
        </authorList>
    </citation>
    <scope>NUCLEOTIDE SEQUENCE [LARGE SCALE GENOMIC DNA]</scope>
    <source>
        <strain evidence="9">KOME-1</strain>
    </source>
</reference>
<evidence type="ECO:0000256" key="7">
    <source>
        <dbReference type="SAM" id="Phobius"/>
    </source>
</evidence>
<feature type="transmembrane region" description="Helical" evidence="7">
    <location>
        <begin position="183"/>
        <end position="200"/>
    </location>
</feature>
<feature type="transmembrane region" description="Helical" evidence="7">
    <location>
        <begin position="115"/>
        <end position="132"/>
    </location>
</feature>
<dbReference type="InterPro" id="IPR002656">
    <property type="entry name" value="Acyl_transf_3_dom"/>
</dbReference>
<dbReference type="GO" id="GO:0005886">
    <property type="term" value="C:plasma membrane"/>
    <property type="evidence" value="ECO:0007669"/>
    <property type="project" value="UniProtKB-SubCell"/>
</dbReference>
<dbReference type="PANTHER" id="PTHR40074">
    <property type="entry name" value="O-ACETYLTRANSFERASE WECH"/>
    <property type="match status" value="1"/>
</dbReference>
<dbReference type="GO" id="GO:0016413">
    <property type="term" value="F:O-acetyltransferase activity"/>
    <property type="evidence" value="ECO:0007669"/>
    <property type="project" value="TreeGrafter"/>
</dbReference>
<dbReference type="GO" id="GO:0009246">
    <property type="term" value="P:enterobacterial common antigen biosynthetic process"/>
    <property type="evidence" value="ECO:0007669"/>
    <property type="project" value="TreeGrafter"/>
</dbReference>
<evidence type="ECO:0000259" key="8">
    <source>
        <dbReference type="Pfam" id="PF01757"/>
    </source>
</evidence>
<feature type="transmembrane region" description="Helical" evidence="7">
    <location>
        <begin position="68"/>
        <end position="95"/>
    </location>
</feature>
<feature type="domain" description="Acyltransferase 3" evidence="8">
    <location>
        <begin position="38"/>
        <end position="361"/>
    </location>
</feature>
<feature type="transmembrane region" description="Helical" evidence="7">
    <location>
        <begin position="38"/>
        <end position="56"/>
    </location>
</feature>
<keyword evidence="4 7" id="KW-0812">Transmembrane</keyword>
<keyword evidence="5 7" id="KW-1133">Transmembrane helix</keyword>
<feature type="transmembrane region" description="Helical" evidence="7">
    <location>
        <begin position="152"/>
        <end position="171"/>
    </location>
</feature>
<gene>
    <name evidence="9" type="ORF">LARV_00435</name>
</gene>
<proteinExistence type="inferred from homology"/>
<feature type="transmembrane region" description="Helical" evidence="7">
    <location>
        <begin position="206"/>
        <end position="229"/>
    </location>
</feature>
<feature type="transmembrane region" description="Helical" evidence="7">
    <location>
        <begin position="241"/>
        <end position="262"/>
    </location>
</feature>
<comment type="subcellular location">
    <subcellularLocation>
        <location evidence="1">Cell membrane</location>
        <topology evidence="1">Multi-pass membrane protein</topology>
    </subcellularLocation>
</comment>
<evidence type="ECO:0000256" key="6">
    <source>
        <dbReference type="ARBA" id="ARBA00023136"/>
    </source>
</evidence>
<evidence type="ECO:0000313" key="10">
    <source>
        <dbReference type="Proteomes" id="UP000055060"/>
    </source>
</evidence>
<keyword evidence="10" id="KW-1185">Reference proteome</keyword>
<organism evidence="9">
    <name type="scientific">Longilinea arvoryzae</name>
    <dbReference type="NCBI Taxonomy" id="360412"/>
    <lineage>
        <taxon>Bacteria</taxon>
        <taxon>Bacillati</taxon>
        <taxon>Chloroflexota</taxon>
        <taxon>Anaerolineae</taxon>
        <taxon>Anaerolineales</taxon>
        <taxon>Anaerolineaceae</taxon>
        <taxon>Longilinea</taxon>
    </lineage>
</organism>
<dbReference type="RefSeq" id="WP_075072105.1">
    <property type="nucleotide sequence ID" value="NZ_DF967972.1"/>
</dbReference>
<dbReference type="Proteomes" id="UP000055060">
    <property type="component" value="Unassembled WGS sequence"/>
</dbReference>
<evidence type="ECO:0000256" key="3">
    <source>
        <dbReference type="ARBA" id="ARBA00022475"/>
    </source>
</evidence>
<evidence type="ECO:0000256" key="2">
    <source>
        <dbReference type="ARBA" id="ARBA00007400"/>
    </source>
</evidence>
<dbReference type="EMBL" id="DF967972">
    <property type="protein sequence ID" value="GAP12699.1"/>
    <property type="molecule type" value="Genomic_DNA"/>
</dbReference>